<keyword evidence="2" id="KW-0472">Membrane</keyword>
<keyword evidence="2" id="KW-0812">Transmembrane</keyword>
<dbReference type="EMBL" id="JAAXLA010000023">
    <property type="protein sequence ID" value="NMH98449.1"/>
    <property type="molecule type" value="Genomic_DNA"/>
</dbReference>
<feature type="transmembrane region" description="Helical" evidence="2">
    <location>
        <begin position="248"/>
        <end position="265"/>
    </location>
</feature>
<dbReference type="RefSeq" id="WP_169381899.1">
    <property type="nucleotide sequence ID" value="NZ_JAAXLA010000023.1"/>
</dbReference>
<feature type="region of interest" description="Disordered" evidence="1">
    <location>
        <begin position="214"/>
        <end position="236"/>
    </location>
</feature>
<dbReference type="Proteomes" id="UP000820669">
    <property type="component" value="Unassembled WGS sequence"/>
</dbReference>
<organism evidence="3 4">
    <name type="scientific">Pseudonocardia acidicola</name>
    <dbReference type="NCBI Taxonomy" id="2724939"/>
    <lineage>
        <taxon>Bacteria</taxon>
        <taxon>Bacillati</taxon>
        <taxon>Actinomycetota</taxon>
        <taxon>Actinomycetes</taxon>
        <taxon>Pseudonocardiales</taxon>
        <taxon>Pseudonocardiaceae</taxon>
        <taxon>Pseudonocardia</taxon>
    </lineage>
</organism>
<name>A0ABX1SDU6_9PSEU</name>
<dbReference type="InterPro" id="IPR033458">
    <property type="entry name" value="DUF5134"/>
</dbReference>
<feature type="transmembrane region" description="Helical" evidence="2">
    <location>
        <begin position="168"/>
        <end position="190"/>
    </location>
</feature>
<evidence type="ECO:0000256" key="2">
    <source>
        <dbReference type="SAM" id="Phobius"/>
    </source>
</evidence>
<evidence type="ECO:0000256" key="1">
    <source>
        <dbReference type="SAM" id="MobiDB-lite"/>
    </source>
</evidence>
<gene>
    <name evidence="3" type="ORF">HF526_14185</name>
</gene>
<keyword evidence="2" id="KW-1133">Transmembrane helix</keyword>
<protein>
    <submittedName>
        <fullName evidence="3">DUF5134 domain-containing protein</fullName>
    </submittedName>
</protein>
<reference evidence="3 4" key="1">
    <citation type="submission" date="2020-04" db="EMBL/GenBank/DDBJ databases">
        <authorList>
            <person name="Klaysubun C."/>
            <person name="Duangmal K."/>
            <person name="Lipun K."/>
        </authorList>
    </citation>
    <scope>NUCLEOTIDE SEQUENCE [LARGE SCALE GENOMIC DNA]</scope>
    <source>
        <strain evidence="3 4">K10HN5</strain>
    </source>
</reference>
<sequence length="266" mass="27029">MNFPLPLAVALTVLFAITGAYSLVRWASLVSARSVRGGDPLTELFHLVMSVAMVAMTWAWSGSLGDRVQIIVFTGFGVYFLWRLGIAGRTGVRSGHGRIELGYHVLMAAAMVWMVAGMPVLMGTSSGGAAHAGHSGSAGMASMPDMPGMPMSTAAMSGTPMSAGATPAWAVGLSVLLSAALLGAAVMWGVRVLRHATHEPVPAVTLVPAAAEPTATTRTAPTQAGAPGSAPPAAGAQARRLLGARGSAGCHLLMSLGMAAMLLAML</sequence>
<feature type="transmembrane region" description="Helical" evidence="2">
    <location>
        <begin position="44"/>
        <end position="62"/>
    </location>
</feature>
<feature type="transmembrane region" description="Helical" evidence="2">
    <location>
        <begin position="101"/>
        <end position="122"/>
    </location>
</feature>
<proteinExistence type="predicted"/>
<feature type="transmembrane region" description="Helical" evidence="2">
    <location>
        <begin position="6"/>
        <end position="24"/>
    </location>
</feature>
<comment type="caution">
    <text evidence="3">The sequence shown here is derived from an EMBL/GenBank/DDBJ whole genome shotgun (WGS) entry which is preliminary data.</text>
</comment>
<feature type="transmembrane region" description="Helical" evidence="2">
    <location>
        <begin position="68"/>
        <end position="89"/>
    </location>
</feature>
<dbReference type="Pfam" id="PF17197">
    <property type="entry name" value="DUF5134"/>
    <property type="match status" value="1"/>
</dbReference>
<accession>A0ABX1SDU6</accession>
<keyword evidence="4" id="KW-1185">Reference proteome</keyword>
<evidence type="ECO:0000313" key="3">
    <source>
        <dbReference type="EMBL" id="NMH98449.1"/>
    </source>
</evidence>
<evidence type="ECO:0000313" key="4">
    <source>
        <dbReference type="Proteomes" id="UP000820669"/>
    </source>
</evidence>